<dbReference type="Proteomes" id="UP000050741">
    <property type="component" value="Unassembled WGS sequence"/>
</dbReference>
<reference evidence="1" key="2">
    <citation type="submission" date="2014-05" db="EMBL/GenBank/DDBJ databases">
        <title>The genome and life-stage specific transcriptomes of Globodera pallida elucidate key aspects of plant parasitism by a cyst nematode.</title>
        <authorList>
            <person name="Cotton J.A."/>
            <person name="Lilley C.J."/>
            <person name="Jones L.M."/>
            <person name="Kikuchi T."/>
            <person name="Reid A.J."/>
            <person name="Thorpe P."/>
            <person name="Tsai I.J."/>
            <person name="Beasley H."/>
            <person name="Blok V."/>
            <person name="Cock P.J.A."/>
            <person name="Van den Akker S.E."/>
            <person name="Holroyd N."/>
            <person name="Hunt M."/>
            <person name="Mantelin S."/>
            <person name="Naghra H."/>
            <person name="Pain A."/>
            <person name="Palomares-Rius J.E."/>
            <person name="Zarowiecki M."/>
            <person name="Berriman M."/>
            <person name="Jones J.T."/>
            <person name="Urwin P.E."/>
        </authorList>
    </citation>
    <scope>NUCLEOTIDE SEQUENCE [LARGE SCALE GENOMIC DNA]</scope>
    <source>
        <strain evidence="1">Lindley</strain>
    </source>
</reference>
<organism evidence="1 2">
    <name type="scientific">Globodera pallida</name>
    <name type="common">Potato cyst nematode worm</name>
    <name type="synonym">Heterodera pallida</name>
    <dbReference type="NCBI Taxonomy" id="36090"/>
    <lineage>
        <taxon>Eukaryota</taxon>
        <taxon>Metazoa</taxon>
        <taxon>Ecdysozoa</taxon>
        <taxon>Nematoda</taxon>
        <taxon>Chromadorea</taxon>
        <taxon>Rhabditida</taxon>
        <taxon>Tylenchina</taxon>
        <taxon>Tylenchomorpha</taxon>
        <taxon>Tylenchoidea</taxon>
        <taxon>Heteroderidae</taxon>
        <taxon>Heteroderinae</taxon>
        <taxon>Globodera</taxon>
    </lineage>
</organism>
<proteinExistence type="predicted"/>
<evidence type="ECO:0000313" key="2">
    <source>
        <dbReference type="WBParaSite" id="GPLIN_001548700"/>
    </source>
</evidence>
<dbReference type="WBParaSite" id="GPLIN_001548700">
    <property type="protein sequence ID" value="GPLIN_001548700"/>
    <property type="gene ID" value="GPLIN_001548700"/>
</dbReference>
<evidence type="ECO:0000313" key="1">
    <source>
        <dbReference type="Proteomes" id="UP000050741"/>
    </source>
</evidence>
<dbReference type="Gene3D" id="1.10.1410.10">
    <property type="match status" value="1"/>
</dbReference>
<reference evidence="1" key="1">
    <citation type="submission" date="2013-12" db="EMBL/GenBank/DDBJ databases">
        <authorList>
            <person name="Aslett M."/>
        </authorList>
    </citation>
    <scope>NUCLEOTIDE SEQUENCE [LARGE SCALE GENOMIC DNA]</scope>
    <source>
        <strain evidence="1">Lindley</strain>
    </source>
</reference>
<name>A0A183CRH9_GLOPA</name>
<reference evidence="2" key="3">
    <citation type="submission" date="2016-06" db="UniProtKB">
        <authorList>
            <consortium name="WormBaseParasite"/>
        </authorList>
    </citation>
    <scope>IDENTIFICATION</scope>
</reference>
<dbReference type="AlphaFoldDB" id="A0A183CRH9"/>
<accession>A0A183CRH9</accession>
<dbReference type="GO" id="GO:0046872">
    <property type="term" value="F:metal ion binding"/>
    <property type="evidence" value="ECO:0007669"/>
    <property type="project" value="UniProtKB-KW"/>
</dbReference>
<protein>
    <submittedName>
        <fullName evidence="2">PAP-associated domain-containing protein</fullName>
    </submittedName>
</protein>
<sequence length="149" mass="16970">MSWEFFKTLVSSLNNNNSLFNDYQLQLLVLHFLSRKEVPDNVLPAFVDLPAQMRNHMFTPDVANIVRILDEPSSSERLPFWTSKSAKSVGELAVELVDYYALFDPLMTAISIQHGLTNKKQDAATLKARPKLNVYDPFHPSSVCSYIFC</sequence>
<dbReference type="SUPFAM" id="SSF81631">
    <property type="entry name" value="PAP/OAS1 substrate-binding domain"/>
    <property type="match status" value="1"/>
</dbReference>
<keyword evidence="1" id="KW-1185">Reference proteome</keyword>